<dbReference type="PROSITE" id="PS51318">
    <property type="entry name" value="TAT"/>
    <property type="match status" value="1"/>
</dbReference>
<dbReference type="InterPro" id="IPR038404">
    <property type="entry name" value="TRAP_DctP_sf"/>
</dbReference>
<reference evidence="1" key="1">
    <citation type="submission" date="2018-05" db="EMBL/GenBank/DDBJ databases">
        <authorList>
            <person name="Lanie J.A."/>
            <person name="Ng W.-L."/>
            <person name="Kazmierczak K.M."/>
            <person name="Andrzejewski T.M."/>
            <person name="Davidsen T.M."/>
            <person name="Wayne K.J."/>
            <person name="Tettelin H."/>
            <person name="Glass J.I."/>
            <person name="Rusch D."/>
            <person name="Podicherti R."/>
            <person name="Tsui H.-C.T."/>
            <person name="Winkler M.E."/>
        </authorList>
    </citation>
    <scope>NUCLEOTIDE SEQUENCE</scope>
</reference>
<gene>
    <name evidence="1" type="ORF">METZ01_LOCUS52034</name>
</gene>
<evidence type="ECO:0008006" key="2">
    <source>
        <dbReference type="Google" id="ProtNLM"/>
    </source>
</evidence>
<evidence type="ECO:0000313" key="1">
    <source>
        <dbReference type="EMBL" id="SUZ99180.1"/>
    </source>
</evidence>
<dbReference type="InterPro" id="IPR006311">
    <property type="entry name" value="TAT_signal"/>
</dbReference>
<dbReference type="EMBL" id="UINC01002677">
    <property type="protein sequence ID" value="SUZ99180.1"/>
    <property type="molecule type" value="Genomic_DNA"/>
</dbReference>
<dbReference type="InterPro" id="IPR019546">
    <property type="entry name" value="TAT_signal_bac_arc"/>
</dbReference>
<proteinExistence type="predicted"/>
<organism evidence="1">
    <name type="scientific">marine metagenome</name>
    <dbReference type="NCBI Taxonomy" id="408172"/>
    <lineage>
        <taxon>unclassified sequences</taxon>
        <taxon>metagenomes</taxon>
        <taxon>ecological metagenomes</taxon>
    </lineage>
</organism>
<feature type="non-terminal residue" evidence="1">
    <location>
        <position position="69"/>
    </location>
</feature>
<dbReference type="AlphaFoldDB" id="A0A381S539"/>
<sequence length="69" mass="7323">MNRRKFIKGAAVAGGATAVAASTFPAPAIAQNRIEIAMVSTWPRDFPGLGTGAQRFAKRLSDMTDGRMN</sequence>
<name>A0A381S539_9ZZZZ</name>
<protein>
    <recommendedName>
        <fullName evidence="2">ABC transporter substrate-binding protein</fullName>
    </recommendedName>
</protein>
<dbReference type="Pfam" id="PF10518">
    <property type="entry name" value="TAT_signal"/>
    <property type="match status" value="1"/>
</dbReference>
<dbReference type="NCBIfam" id="TIGR01409">
    <property type="entry name" value="TAT_signal_seq"/>
    <property type="match status" value="1"/>
</dbReference>
<dbReference type="Gene3D" id="3.40.190.170">
    <property type="entry name" value="Bacterial extracellular solute-binding protein, family 7"/>
    <property type="match status" value="1"/>
</dbReference>
<accession>A0A381S539</accession>